<gene>
    <name evidence="1" type="ORF">M9H77_07410</name>
</gene>
<evidence type="ECO:0000313" key="1">
    <source>
        <dbReference type="EMBL" id="KAI5676460.1"/>
    </source>
</evidence>
<organism evidence="1 2">
    <name type="scientific">Catharanthus roseus</name>
    <name type="common">Madagascar periwinkle</name>
    <name type="synonym">Vinca rosea</name>
    <dbReference type="NCBI Taxonomy" id="4058"/>
    <lineage>
        <taxon>Eukaryota</taxon>
        <taxon>Viridiplantae</taxon>
        <taxon>Streptophyta</taxon>
        <taxon>Embryophyta</taxon>
        <taxon>Tracheophyta</taxon>
        <taxon>Spermatophyta</taxon>
        <taxon>Magnoliopsida</taxon>
        <taxon>eudicotyledons</taxon>
        <taxon>Gunneridae</taxon>
        <taxon>Pentapetalae</taxon>
        <taxon>asterids</taxon>
        <taxon>lamiids</taxon>
        <taxon>Gentianales</taxon>
        <taxon>Apocynaceae</taxon>
        <taxon>Rauvolfioideae</taxon>
        <taxon>Vinceae</taxon>
        <taxon>Catharanthinae</taxon>
        <taxon>Catharanthus</taxon>
    </lineage>
</organism>
<name>A0ACC0BUU6_CATRO</name>
<dbReference type="Proteomes" id="UP001060085">
    <property type="component" value="Linkage Group LG02"/>
</dbReference>
<keyword evidence="2" id="KW-1185">Reference proteome</keyword>
<sequence length="125" mass="13902">MRIGEAHCQKPTNGKVVQNMDSDMQELADHVAEQMKRFNNLEFTVKKQGHLVSTLGKSFENLQTQVEGNIRQMASMTVNLSTLVNLVAETGKKLEIKEGKQTEGGIRSGKRCCIPRFLVDLGRVG</sequence>
<comment type="caution">
    <text evidence="1">The sequence shown here is derived from an EMBL/GenBank/DDBJ whole genome shotgun (WGS) entry which is preliminary data.</text>
</comment>
<protein>
    <submittedName>
        <fullName evidence="1">Uncharacterized protein</fullName>
    </submittedName>
</protein>
<reference evidence="2" key="1">
    <citation type="journal article" date="2023" name="Nat. Plants">
        <title>Single-cell RNA sequencing provides a high-resolution roadmap for understanding the multicellular compartmentation of specialized metabolism.</title>
        <authorList>
            <person name="Sun S."/>
            <person name="Shen X."/>
            <person name="Li Y."/>
            <person name="Li Y."/>
            <person name="Wang S."/>
            <person name="Li R."/>
            <person name="Zhang H."/>
            <person name="Shen G."/>
            <person name="Guo B."/>
            <person name="Wei J."/>
            <person name="Xu J."/>
            <person name="St-Pierre B."/>
            <person name="Chen S."/>
            <person name="Sun C."/>
        </authorList>
    </citation>
    <scope>NUCLEOTIDE SEQUENCE [LARGE SCALE GENOMIC DNA]</scope>
</reference>
<accession>A0ACC0BUU6</accession>
<proteinExistence type="predicted"/>
<dbReference type="EMBL" id="CM044702">
    <property type="protein sequence ID" value="KAI5676460.1"/>
    <property type="molecule type" value="Genomic_DNA"/>
</dbReference>
<evidence type="ECO:0000313" key="2">
    <source>
        <dbReference type="Proteomes" id="UP001060085"/>
    </source>
</evidence>